<dbReference type="Pfam" id="PF08668">
    <property type="entry name" value="HDOD"/>
    <property type="match status" value="1"/>
</dbReference>
<dbReference type="InterPro" id="IPR006675">
    <property type="entry name" value="HDIG_dom"/>
</dbReference>
<dbReference type="PANTHER" id="PTHR33525:SF3">
    <property type="entry name" value="RIBONUCLEASE Y"/>
    <property type="match status" value="1"/>
</dbReference>
<accession>A0AAE3P0R9</accession>
<protein>
    <submittedName>
        <fullName evidence="2">HD-like signal outputdomain</fullName>
    </submittedName>
</protein>
<dbReference type="AlphaFoldDB" id="A0AAE3P0R9"/>
<dbReference type="NCBIfam" id="TIGR00277">
    <property type="entry name" value="HDIG"/>
    <property type="match status" value="1"/>
</dbReference>
<dbReference type="PROSITE" id="PS51833">
    <property type="entry name" value="HDOD"/>
    <property type="match status" value="1"/>
</dbReference>
<dbReference type="CDD" id="cd00077">
    <property type="entry name" value="HDc"/>
    <property type="match status" value="1"/>
</dbReference>
<organism evidence="2 3">
    <name type="scientific">Candidatus Thermodesulfobacterium syntrophicum</name>
    <dbReference type="NCBI Taxonomy" id="3060442"/>
    <lineage>
        <taxon>Bacteria</taxon>
        <taxon>Pseudomonadati</taxon>
        <taxon>Thermodesulfobacteriota</taxon>
        <taxon>Thermodesulfobacteria</taxon>
        <taxon>Thermodesulfobacteriales</taxon>
        <taxon>Thermodesulfobacteriaceae</taxon>
        <taxon>Thermodesulfobacterium</taxon>
    </lineage>
</organism>
<dbReference type="InterPro" id="IPR052340">
    <property type="entry name" value="RNase_Y/CdgJ"/>
</dbReference>
<proteinExistence type="predicted"/>
<dbReference type="Gene3D" id="1.10.3210.10">
    <property type="entry name" value="Hypothetical protein af1432"/>
    <property type="match status" value="1"/>
</dbReference>
<sequence length="295" mass="33802">MKSDLMKLNFSEKRKLVKKKLRKLEGLPTLPPIVQKLNLMIEDESSSIHQIASLIEKDQVITTKILRLANSAFYGFPKKVSTVQNALMLLGINVVKVLIITSSIFDIIYKEDVGLWEHSIGVAACAKILAEKVELKDPQEIATAGLLHDLGRIIERVTFKEEYEKILELIENGKDALQAEKEILGIDHAEIGSFLMRSWNLPDRLVETVDAHHELEKTKKFKKEAAVIHLSDILIHVRGYGTSLYQKIPPLQEKALRVLKLNLFETKDIFFKLEPKLYELKFFTEELRREMEVSS</sequence>
<comment type="caution">
    <text evidence="2">The sequence shown here is derived from an EMBL/GenBank/DDBJ whole genome shotgun (WGS) entry which is preliminary data.</text>
</comment>
<dbReference type="SMART" id="SM00471">
    <property type="entry name" value="HDc"/>
    <property type="match status" value="1"/>
</dbReference>
<feature type="domain" description="HDOD" evidence="1">
    <location>
        <begin position="27"/>
        <end position="215"/>
    </location>
</feature>
<name>A0AAE3P0R9_9BACT</name>
<dbReference type="PANTHER" id="PTHR33525">
    <property type="match status" value="1"/>
</dbReference>
<evidence type="ECO:0000313" key="2">
    <source>
        <dbReference type="EMBL" id="MDF2953842.1"/>
    </source>
</evidence>
<evidence type="ECO:0000259" key="1">
    <source>
        <dbReference type="PROSITE" id="PS51833"/>
    </source>
</evidence>
<dbReference type="EMBL" id="JAPHEG010000004">
    <property type="protein sequence ID" value="MDF2953842.1"/>
    <property type="molecule type" value="Genomic_DNA"/>
</dbReference>
<reference evidence="2" key="1">
    <citation type="submission" date="2022-11" db="EMBL/GenBank/DDBJ databases">
        <title>Candidatus Alkanophaga archaea from heated hydrothermal vent sediment oxidize petroleum alkanes.</title>
        <authorList>
            <person name="Zehnle H."/>
            <person name="Laso-Perez R."/>
            <person name="Lipp J."/>
            <person name="Teske A."/>
            <person name="Wegener G."/>
        </authorList>
    </citation>
    <scope>NUCLEOTIDE SEQUENCE</scope>
    <source>
        <strain evidence="2">MCA70</strain>
    </source>
</reference>
<dbReference type="InterPro" id="IPR013976">
    <property type="entry name" value="HDOD"/>
</dbReference>
<evidence type="ECO:0000313" key="3">
    <source>
        <dbReference type="Proteomes" id="UP001144110"/>
    </source>
</evidence>
<dbReference type="InterPro" id="IPR003607">
    <property type="entry name" value="HD/PDEase_dom"/>
</dbReference>
<gene>
    <name evidence="2" type="ORF">OD816_001087</name>
</gene>
<dbReference type="Proteomes" id="UP001144110">
    <property type="component" value="Unassembled WGS sequence"/>
</dbReference>
<dbReference type="SUPFAM" id="SSF109604">
    <property type="entry name" value="HD-domain/PDEase-like"/>
    <property type="match status" value="1"/>
</dbReference>